<dbReference type="RefSeq" id="WP_200659642.1">
    <property type="nucleotide sequence ID" value="NZ_CAJNAW010000009.1"/>
</dbReference>
<dbReference type="InterPro" id="IPR024535">
    <property type="entry name" value="RHGA/B-epi-like_pectate_lyase"/>
</dbReference>
<dbReference type="Pfam" id="PF12708">
    <property type="entry name" value="Pect-lyase_RHGA_epim"/>
    <property type="match status" value="1"/>
</dbReference>
<name>A0ABM8SI82_9BURK</name>
<dbReference type="InterPro" id="IPR012334">
    <property type="entry name" value="Pectin_lyas_fold"/>
</dbReference>
<dbReference type="InterPro" id="IPR011050">
    <property type="entry name" value="Pectin_lyase_fold/virulence"/>
</dbReference>
<proteinExistence type="predicted"/>
<dbReference type="Gene3D" id="2.160.20.10">
    <property type="entry name" value="Single-stranded right-handed beta-helix, Pectin lyase-like"/>
    <property type="match status" value="1"/>
</dbReference>
<feature type="signal peptide" evidence="1">
    <location>
        <begin position="1"/>
        <end position="30"/>
    </location>
</feature>
<gene>
    <name evidence="3" type="ORF">R69776_05693</name>
</gene>
<keyword evidence="1" id="KW-0732">Signal</keyword>
<keyword evidence="4" id="KW-1185">Reference proteome</keyword>
<organism evidence="3 4">
    <name type="scientific">Paraburkholderia nemoris</name>
    <dbReference type="NCBI Taxonomy" id="2793076"/>
    <lineage>
        <taxon>Bacteria</taxon>
        <taxon>Pseudomonadati</taxon>
        <taxon>Pseudomonadota</taxon>
        <taxon>Betaproteobacteria</taxon>
        <taxon>Burkholderiales</taxon>
        <taxon>Burkholderiaceae</taxon>
        <taxon>Paraburkholderia</taxon>
    </lineage>
</organism>
<evidence type="ECO:0000259" key="2">
    <source>
        <dbReference type="Pfam" id="PF12708"/>
    </source>
</evidence>
<comment type="caution">
    <text evidence="3">The sequence shown here is derived from an EMBL/GenBank/DDBJ whole genome shotgun (WGS) entry which is preliminary data.</text>
</comment>
<evidence type="ECO:0000256" key="1">
    <source>
        <dbReference type="SAM" id="SignalP"/>
    </source>
</evidence>
<accession>A0ABM8SI82</accession>
<sequence>MRENQLCFYLRVVILPALVVLLGAVKTAHADVPQTTQLVTSVYPSVVALENDSTLHPKEGTIAFALGYRHPGDGGGGQFFFNPSDSRKPNGGTVLPVRGVESARWNRLYSGARYVTYFGATGDGKTDDTAAIQSAVDDTPDGGQLVFPLGKYVVSGIRVSRPIKLLGEAASKWESHGAELVAKGNQAFVLAFSRESETVPGVALGGEVTNLALEGGGHELSDGVFVGLGFSEVTVRNLEIGHAIGNGVRLQHWFEGKFENVFFNSIDASHSDAVFFVGPITLKNLAANVNNLRVYDSRFEGNFGTYIKSDPKANLDIFVLSNCKFEWSGQAWHAAERFPLFDLDSAFRVQIFSNSITQFRFSKNYSPILRVAAGNGSPTTSRGAGIKFFNNDFSGLDNDTITLDSRSDAVVQWTGNTIIDSSFSKKIVPELLPKGIFMDNFLRYDHF</sequence>
<evidence type="ECO:0000313" key="4">
    <source>
        <dbReference type="Proteomes" id="UP000673821"/>
    </source>
</evidence>
<evidence type="ECO:0000313" key="3">
    <source>
        <dbReference type="EMBL" id="CAE6811236.1"/>
    </source>
</evidence>
<dbReference type="Proteomes" id="UP000673821">
    <property type="component" value="Unassembled WGS sequence"/>
</dbReference>
<feature type="domain" description="Rhamnogalacturonase A/B/Epimerase-like pectate lyase" evidence="2">
    <location>
        <begin position="113"/>
        <end position="173"/>
    </location>
</feature>
<protein>
    <recommendedName>
        <fullName evidence="2">Rhamnogalacturonase A/B/Epimerase-like pectate lyase domain-containing protein</fullName>
    </recommendedName>
</protein>
<feature type="chain" id="PRO_5045075727" description="Rhamnogalacturonase A/B/Epimerase-like pectate lyase domain-containing protein" evidence="1">
    <location>
        <begin position="31"/>
        <end position="447"/>
    </location>
</feature>
<dbReference type="EMBL" id="CAJNBH010000019">
    <property type="protein sequence ID" value="CAE6811236.1"/>
    <property type="molecule type" value="Genomic_DNA"/>
</dbReference>
<dbReference type="SUPFAM" id="SSF51126">
    <property type="entry name" value="Pectin lyase-like"/>
    <property type="match status" value="1"/>
</dbReference>
<reference evidence="3 4" key="1">
    <citation type="submission" date="2021-02" db="EMBL/GenBank/DDBJ databases">
        <authorList>
            <person name="Vanwijnsberghe S."/>
        </authorList>
    </citation>
    <scope>NUCLEOTIDE SEQUENCE [LARGE SCALE GENOMIC DNA]</scope>
    <source>
        <strain evidence="3 4">R-69776</strain>
    </source>
</reference>